<feature type="signal peptide" evidence="1">
    <location>
        <begin position="1"/>
        <end position="20"/>
    </location>
</feature>
<organism evidence="2 3">
    <name type="scientific">Butyricimonas faecalis</name>
    <dbReference type="NCBI Taxonomy" id="2093856"/>
    <lineage>
        <taxon>Bacteria</taxon>
        <taxon>Pseudomonadati</taxon>
        <taxon>Bacteroidota</taxon>
        <taxon>Bacteroidia</taxon>
        <taxon>Bacteroidales</taxon>
        <taxon>Odoribacteraceae</taxon>
        <taxon>Butyricimonas</taxon>
    </lineage>
</organism>
<dbReference type="KEGG" id="buy:D8S85_01305"/>
<dbReference type="RefSeq" id="WP_106624462.1">
    <property type="nucleotide sequence ID" value="NZ_CP032819.1"/>
</dbReference>
<dbReference type="EMBL" id="CP032819">
    <property type="protein sequence ID" value="AZS28322.1"/>
    <property type="molecule type" value="Genomic_DNA"/>
</dbReference>
<accession>A0A3S9VP36</accession>
<evidence type="ECO:0000313" key="3">
    <source>
        <dbReference type="Proteomes" id="UP000270673"/>
    </source>
</evidence>
<evidence type="ECO:0008006" key="4">
    <source>
        <dbReference type="Google" id="ProtNLM"/>
    </source>
</evidence>
<dbReference type="AlphaFoldDB" id="A0A3S9VP36"/>
<proteinExistence type="predicted"/>
<evidence type="ECO:0000313" key="2">
    <source>
        <dbReference type="EMBL" id="AZS28322.1"/>
    </source>
</evidence>
<dbReference type="PROSITE" id="PS51257">
    <property type="entry name" value="PROKAR_LIPOPROTEIN"/>
    <property type="match status" value="1"/>
</dbReference>
<name>A0A3S9VP36_9BACT</name>
<keyword evidence="1" id="KW-0732">Signal</keyword>
<dbReference type="OrthoDB" id="1099742at2"/>
<reference evidence="2 3" key="1">
    <citation type="submission" date="2018-10" db="EMBL/GenBank/DDBJ databases">
        <title>Butyricimonas faecalis sp. nov., isolated from human faeces and emended description of the genus Butyricimonas.</title>
        <authorList>
            <person name="Le Roy T."/>
            <person name="Van der Smissen P."/>
            <person name="Paquot A."/>
            <person name="Delzenne N."/>
            <person name="Muccioli G."/>
            <person name="Collet J.-F."/>
            <person name="Cani P.D."/>
        </authorList>
    </citation>
    <scope>NUCLEOTIDE SEQUENCE [LARGE SCALE GENOMIC DNA]</scope>
    <source>
        <strain evidence="2 3">H184</strain>
    </source>
</reference>
<protein>
    <recommendedName>
        <fullName evidence="4">Secreted protein</fullName>
    </recommendedName>
</protein>
<gene>
    <name evidence="2" type="ORF">D8S85_01305</name>
</gene>
<sequence>MKYILCIFLFSLLLSACDNSDELTPRIEDVFDTNIVIPTSRLTYEEQDALEAERAIFDQAVADRAGEE</sequence>
<evidence type="ECO:0000256" key="1">
    <source>
        <dbReference type="SAM" id="SignalP"/>
    </source>
</evidence>
<keyword evidence="3" id="KW-1185">Reference proteome</keyword>
<dbReference type="Proteomes" id="UP000270673">
    <property type="component" value="Chromosome"/>
</dbReference>
<feature type="chain" id="PRO_5019286137" description="Secreted protein" evidence="1">
    <location>
        <begin position="21"/>
        <end position="68"/>
    </location>
</feature>